<evidence type="ECO:0000313" key="3">
    <source>
        <dbReference type="Proteomes" id="UP000561011"/>
    </source>
</evidence>
<dbReference type="SUPFAM" id="SSF53474">
    <property type="entry name" value="alpha/beta-Hydrolases"/>
    <property type="match status" value="1"/>
</dbReference>
<reference evidence="2 3" key="1">
    <citation type="submission" date="2020-07" db="EMBL/GenBank/DDBJ databases">
        <title>MOT database genomes.</title>
        <authorList>
            <person name="Joseph S."/>
            <person name="Aduse-Opoku J."/>
            <person name="Hashim A."/>
            <person name="Wade W."/>
            <person name="Curtis M."/>
        </authorList>
    </citation>
    <scope>NUCLEOTIDE SEQUENCE [LARGE SCALE GENOMIC DNA]</scope>
    <source>
        <strain evidence="2 3">DSM 100099</strain>
    </source>
</reference>
<proteinExistence type="predicted"/>
<dbReference type="InterPro" id="IPR000801">
    <property type="entry name" value="Esterase-like"/>
</dbReference>
<dbReference type="PANTHER" id="PTHR48098">
    <property type="entry name" value="ENTEROCHELIN ESTERASE-RELATED"/>
    <property type="match status" value="1"/>
</dbReference>
<organism evidence="2 3">
    <name type="scientific">Sanguibacter inulinus</name>
    <dbReference type="NCBI Taxonomy" id="60922"/>
    <lineage>
        <taxon>Bacteria</taxon>
        <taxon>Bacillati</taxon>
        <taxon>Actinomycetota</taxon>
        <taxon>Actinomycetes</taxon>
        <taxon>Micrococcales</taxon>
        <taxon>Sanguibacteraceae</taxon>
        <taxon>Sanguibacter</taxon>
    </lineage>
</organism>
<evidence type="ECO:0008006" key="4">
    <source>
        <dbReference type="Google" id="ProtNLM"/>
    </source>
</evidence>
<dbReference type="EMBL" id="JACBYE010000024">
    <property type="protein sequence ID" value="NYS94011.1"/>
    <property type="molecule type" value="Genomic_DNA"/>
</dbReference>
<evidence type="ECO:0000313" key="2">
    <source>
        <dbReference type="EMBL" id="NYS94011.1"/>
    </source>
</evidence>
<accession>A0A853EU33</accession>
<keyword evidence="1" id="KW-0472">Membrane</keyword>
<sequence>MDGQVAAGAAGPAVVGPPIPTDAISSWWTVAVLGVVAVVAVVLAVRRRVRHRRTTRAALVDAAPAAPTDAPQVRRPRTWHLLLAGACALLLAVGVGVNTWVGYIPTVDALAIHLGLGPRLEVPAVPTAPVPGATVATISADPPTGTGAFGAVKIAAPADLRVDPSDTWIYTPPGFDPSGKTLYPLVVLVHGSPGGSADWFGAGLPAVLDSLITSGKIRPMIVVAPDMNGRGQSEVSCLDSTRGGSQTETYLRDVVLPWVDQRYPVATGREYQAIGGMSAGAYCALDQGLRHSADFGTILAIMPYGDPGDMRGAGLSTDAEVAAHSPSDYVSTIDLTDPTAVFLDYGATDTDAQVPATAQDLARRLEARGQPVELRTEPGLGHSWVTAMTAVPYGLELFEQQMTAAEHAL</sequence>
<dbReference type="Pfam" id="PF00756">
    <property type="entry name" value="Esterase"/>
    <property type="match status" value="1"/>
</dbReference>
<comment type="caution">
    <text evidence="2">The sequence shown here is derived from an EMBL/GenBank/DDBJ whole genome shotgun (WGS) entry which is preliminary data.</text>
</comment>
<dbReference type="Gene3D" id="3.40.50.1820">
    <property type="entry name" value="alpha/beta hydrolase"/>
    <property type="match status" value="1"/>
</dbReference>
<keyword evidence="1" id="KW-0812">Transmembrane</keyword>
<feature type="transmembrane region" description="Helical" evidence="1">
    <location>
        <begin position="81"/>
        <end position="103"/>
    </location>
</feature>
<gene>
    <name evidence="2" type="ORF">HZZ10_10835</name>
</gene>
<dbReference type="InterPro" id="IPR029058">
    <property type="entry name" value="AB_hydrolase_fold"/>
</dbReference>
<keyword evidence="1" id="KW-1133">Transmembrane helix</keyword>
<keyword evidence="3" id="KW-1185">Reference proteome</keyword>
<dbReference type="PANTHER" id="PTHR48098:SF6">
    <property type="entry name" value="FERRI-BACILLIBACTIN ESTERASE BESA"/>
    <property type="match status" value="1"/>
</dbReference>
<dbReference type="RefSeq" id="WP_179913514.1">
    <property type="nucleotide sequence ID" value="NZ_JACBYE010000024.1"/>
</dbReference>
<evidence type="ECO:0000256" key="1">
    <source>
        <dbReference type="SAM" id="Phobius"/>
    </source>
</evidence>
<protein>
    <recommendedName>
        <fullName evidence="4">Esterase</fullName>
    </recommendedName>
</protein>
<dbReference type="InterPro" id="IPR050583">
    <property type="entry name" value="Mycobacterial_A85_antigen"/>
</dbReference>
<feature type="transmembrane region" description="Helical" evidence="1">
    <location>
        <begin position="27"/>
        <end position="45"/>
    </location>
</feature>
<dbReference type="AlphaFoldDB" id="A0A853EU33"/>
<name>A0A853EU33_9MICO</name>
<dbReference type="Proteomes" id="UP000561011">
    <property type="component" value="Unassembled WGS sequence"/>
</dbReference>